<comment type="caution">
    <text evidence="1">The sequence shown here is derived from an EMBL/GenBank/DDBJ whole genome shotgun (WGS) entry which is preliminary data.</text>
</comment>
<dbReference type="AlphaFoldDB" id="A0ABD1Y8I4"/>
<protein>
    <recommendedName>
        <fullName evidence="3">Secreted protein</fullName>
    </recommendedName>
</protein>
<dbReference type="Proteomes" id="UP001605036">
    <property type="component" value="Unassembled WGS sequence"/>
</dbReference>
<evidence type="ECO:0000313" key="1">
    <source>
        <dbReference type="EMBL" id="KAL2623013.1"/>
    </source>
</evidence>
<accession>A0ABD1Y8I4</accession>
<proteinExistence type="predicted"/>
<sequence length="90" mass="9694">METGIKGRSLCRVSILFSNCQLQAGASTVCFRWPVWGVVSGLQRSVFVSVTWYYGRVPVSWIAGIDCGSGGAIISTIVTRAMIPFSVSMS</sequence>
<keyword evidence="2" id="KW-1185">Reference proteome</keyword>
<gene>
    <name evidence="1" type="ORF">R1flu_003218</name>
</gene>
<name>A0ABD1Y8I4_9MARC</name>
<evidence type="ECO:0000313" key="2">
    <source>
        <dbReference type="Proteomes" id="UP001605036"/>
    </source>
</evidence>
<evidence type="ECO:0008006" key="3">
    <source>
        <dbReference type="Google" id="ProtNLM"/>
    </source>
</evidence>
<reference evidence="1 2" key="1">
    <citation type="submission" date="2024-09" db="EMBL/GenBank/DDBJ databases">
        <title>Chromosome-scale assembly of Riccia fluitans.</title>
        <authorList>
            <person name="Paukszto L."/>
            <person name="Sawicki J."/>
            <person name="Karawczyk K."/>
            <person name="Piernik-Szablinska J."/>
            <person name="Szczecinska M."/>
            <person name="Mazdziarz M."/>
        </authorList>
    </citation>
    <scope>NUCLEOTIDE SEQUENCE [LARGE SCALE GENOMIC DNA]</scope>
    <source>
        <strain evidence="1">Rf_01</strain>
        <tissue evidence="1">Aerial parts of the thallus</tissue>
    </source>
</reference>
<organism evidence="1 2">
    <name type="scientific">Riccia fluitans</name>
    <dbReference type="NCBI Taxonomy" id="41844"/>
    <lineage>
        <taxon>Eukaryota</taxon>
        <taxon>Viridiplantae</taxon>
        <taxon>Streptophyta</taxon>
        <taxon>Embryophyta</taxon>
        <taxon>Marchantiophyta</taxon>
        <taxon>Marchantiopsida</taxon>
        <taxon>Marchantiidae</taxon>
        <taxon>Marchantiales</taxon>
        <taxon>Ricciaceae</taxon>
        <taxon>Riccia</taxon>
    </lineage>
</organism>
<dbReference type="EMBL" id="JBHFFA010000006">
    <property type="protein sequence ID" value="KAL2623013.1"/>
    <property type="molecule type" value="Genomic_DNA"/>
</dbReference>